<evidence type="ECO:0000256" key="11">
    <source>
        <dbReference type="ARBA" id="ARBA00032707"/>
    </source>
</evidence>
<sequence>MTWYEALILGIVEGLTEYLPVSSTGHLILTQWLLGLNADPQTEAAVNSFNIIVQAGAIAAVLGLYRQRVGQMIRGLLGRDEEGRRLALMLIAAFMPAAVLGVLLADPIERHLFAPWPVIAALAAGGLLMLGVARWRRGADEADGKEVEQIDLRMALLIGFAQCLAMWPGTSRSMMTIVAAFLVGLRPRAAAEFSFLLGLVTLGAATVYKSAQGGTQMVEQLGAFPILVGLVGATVSAALAVKWFVRFLTRNGLAPFGWYRLALSAVLAGLILSGVMEGF</sequence>
<dbReference type="Pfam" id="PF02673">
    <property type="entry name" value="BacA"/>
    <property type="match status" value="1"/>
</dbReference>
<evidence type="ECO:0000256" key="8">
    <source>
        <dbReference type="ARBA" id="ARBA00022989"/>
    </source>
</evidence>
<keyword evidence="14" id="KW-0961">Cell wall biogenesis/degradation</keyword>
<organism evidence="15 16">
    <name type="scientific">Phycisphaera mikurensis (strain NBRC 102666 / KCTC 22515 / FYK2301M01)</name>
    <dbReference type="NCBI Taxonomy" id="1142394"/>
    <lineage>
        <taxon>Bacteria</taxon>
        <taxon>Pseudomonadati</taxon>
        <taxon>Planctomycetota</taxon>
        <taxon>Phycisphaerae</taxon>
        <taxon>Phycisphaerales</taxon>
        <taxon>Phycisphaeraceae</taxon>
        <taxon>Phycisphaera</taxon>
    </lineage>
</organism>
<feature type="transmembrane region" description="Helical" evidence="14">
    <location>
        <begin position="111"/>
        <end position="133"/>
    </location>
</feature>
<dbReference type="GO" id="GO:0046677">
    <property type="term" value="P:response to antibiotic"/>
    <property type="evidence" value="ECO:0007669"/>
    <property type="project" value="UniProtKB-UniRule"/>
</dbReference>
<dbReference type="GO" id="GO:0005886">
    <property type="term" value="C:plasma membrane"/>
    <property type="evidence" value="ECO:0007669"/>
    <property type="project" value="UniProtKB-SubCell"/>
</dbReference>
<keyword evidence="14" id="KW-0133">Cell shape</keyword>
<comment type="catalytic activity">
    <reaction evidence="13 14">
        <text>di-trans,octa-cis-undecaprenyl diphosphate + H2O = di-trans,octa-cis-undecaprenyl phosphate + phosphate + H(+)</text>
        <dbReference type="Rhea" id="RHEA:28094"/>
        <dbReference type="ChEBI" id="CHEBI:15377"/>
        <dbReference type="ChEBI" id="CHEBI:15378"/>
        <dbReference type="ChEBI" id="CHEBI:43474"/>
        <dbReference type="ChEBI" id="CHEBI:58405"/>
        <dbReference type="ChEBI" id="CHEBI:60392"/>
        <dbReference type="EC" id="3.6.1.27"/>
    </reaction>
</comment>
<protein>
    <recommendedName>
        <fullName evidence="4 14">Undecaprenyl-diphosphatase</fullName>
        <ecNumber evidence="3 14">3.6.1.27</ecNumber>
    </recommendedName>
    <alternativeName>
        <fullName evidence="12 14">Bacitracin resistance protein</fullName>
    </alternativeName>
    <alternativeName>
        <fullName evidence="11 14">Undecaprenyl pyrophosphate phosphatase</fullName>
    </alternativeName>
</protein>
<evidence type="ECO:0000256" key="2">
    <source>
        <dbReference type="ARBA" id="ARBA00010621"/>
    </source>
</evidence>
<dbReference type="HAMAP" id="MF_01006">
    <property type="entry name" value="Undec_diphosphatase"/>
    <property type="match status" value="1"/>
</dbReference>
<accession>I0IED0</accession>
<dbReference type="GO" id="GO:0008360">
    <property type="term" value="P:regulation of cell shape"/>
    <property type="evidence" value="ECO:0007669"/>
    <property type="project" value="UniProtKB-KW"/>
</dbReference>
<comment type="miscellaneous">
    <text evidence="14">Bacitracin is thought to be involved in the inhibition of peptidoglycan synthesis by sequestering undecaprenyl diphosphate, thereby reducing the pool of lipid carrier available.</text>
</comment>
<keyword evidence="9 14" id="KW-0472">Membrane</keyword>
<keyword evidence="14" id="KW-0573">Peptidoglycan synthesis</keyword>
<feature type="transmembrane region" description="Helical" evidence="14">
    <location>
        <begin position="44"/>
        <end position="65"/>
    </location>
</feature>
<keyword evidence="14" id="KW-0997">Cell inner membrane</keyword>
<evidence type="ECO:0000256" key="3">
    <source>
        <dbReference type="ARBA" id="ARBA00012374"/>
    </source>
</evidence>
<dbReference type="GO" id="GO:0009252">
    <property type="term" value="P:peptidoglycan biosynthetic process"/>
    <property type="evidence" value="ECO:0007669"/>
    <property type="project" value="UniProtKB-KW"/>
</dbReference>
<feature type="transmembrane region" description="Helical" evidence="14">
    <location>
        <begin position="86"/>
        <end position="105"/>
    </location>
</feature>
<feature type="transmembrane region" description="Helical" evidence="14">
    <location>
        <begin position="257"/>
        <end position="276"/>
    </location>
</feature>
<evidence type="ECO:0000256" key="7">
    <source>
        <dbReference type="ARBA" id="ARBA00022801"/>
    </source>
</evidence>
<dbReference type="KEGG" id="phm:PSMK_14590"/>
<dbReference type="HOGENOM" id="CLU_060296_2_0_0"/>
<comment type="similarity">
    <text evidence="2 14">Belongs to the UppP family.</text>
</comment>
<evidence type="ECO:0000313" key="15">
    <source>
        <dbReference type="EMBL" id="BAM03618.1"/>
    </source>
</evidence>
<dbReference type="EMBL" id="AP012338">
    <property type="protein sequence ID" value="BAM03618.1"/>
    <property type="molecule type" value="Genomic_DNA"/>
</dbReference>
<keyword evidence="7 14" id="KW-0378">Hydrolase</keyword>
<evidence type="ECO:0000313" key="16">
    <source>
        <dbReference type="Proteomes" id="UP000007881"/>
    </source>
</evidence>
<evidence type="ECO:0000256" key="4">
    <source>
        <dbReference type="ARBA" id="ARBA00021581"/>
    </source>
</evidence>
<evidence type="ECO:0000256" key="6">
    <source>
        <dbReference type="ARBA" id="ARBA00022692"/>
    </source>
</evidence>
<evidence type="ECO:0000256" key="14">
    <source>
        <dbReference type="HAMAP-Rule" id="MF_01006"/>
    </source>
</evidence>
<dbReference type="PANTHER" id="PTHR30622">
    <property type="entry name" value="UNDECAPRENYL-DIPHOSPHATASE"/>
    <property type="match status" value="1"/>
</dbReference>
<keyword evidence="16" id="KW-1185">Reference proteome</keyword>
<feature type="transmembrane region" description="Helical" evidence="14">
    <location>
        <begin position="221"/>
        <end position="245"/>
    </location>
</feature>
<evidence type="ECO:0000256" key="1">
    <source>
        <dbReference type="ARBA" id="ARBA00004651"/>
    </source>
</evidence>
<proteinExistence type="inferred from homology"/>
<dbReference type="PATRIC" id="fig|1142394.8.peg.1500"/>
<dbReference type="STRING" id="1142394.PSMK_14590"/>
<comment type="function">
    <text evidence="14">Catalyzes the dephosphorylation of undecaprenyl diphosphate (UPP). Confers resistance to bacitracin.</text>
</comment>
<comment type="subcellular location">
    <subcellularLocation>
        <location evidence="14">Cell inner membrane</location>
        <topology evidence="14">Multi-pass membrane protein</topology>
    </subcellularLocation>
    <subcellularLocation>
        <location evidence="1">Cell membrane</location>
        <topology evidence="1">Multi-pass membrane protein</topology>
    </subcellularLocation>
</comment>
<dbReference type="GO" id="GO:0071555">
    <property type="term" value="P:cell wall organization"/>
    <property type="evidence" value="ECO:0007669"/>
    <property type="project" value="UniProtKB-KW"/>
</dbReference>
<evidence type="ECO:0000256" key="9">
    <source>
        <dbReference type="ARBA" id="ARBA00023136"/>
    </source>
</evidence>
<keyword evidence="5 14" id="KW-1003">Cell membrane</keyword>
<reference evidence="15 16" key="1">
    <citation type="submission" date="2012-02" db="EMBL/GenBank/DDBJ databases">
        <title>Complete genome sequence of Phycisphaera mikurensis NBRC 102666.</title>
        <authorList>
            <person name="Ankai A."/>
            <person name="Hosoyama A."/>
            <person name="Terui Y."/>
            <person name="Sekine M."/>
            <person name="Fukai R."/>
            <person name="Kato Y."/>
            <person name="Nakamura S."/>
            <person name="Yamada-Narita S."/>
            <person name="Kawakoshi A."/>
            <person name="Fukunaga Y."/>
            <person name="Yamazaki S."/>
            <person name="Fujita N."/>
        </authorList>
    </citation>
    <scope>NUCLEOTIDE SEQUENCE [LARGE SCALE GENOMIC DNA]</scope>
    <source>
        <strain evidence="16">NBRC 102666 / KCTC 22515 / FYK2301M01</strain>
    </source>
</reference>
<evidence type="ECO:0000256" key="12">
    <source>
        <dbReference type="ARBA" id="ARBA00032932"/>
    </source>
</evidence>
<name>I0IED0_PHYMF</name>
<dbReference type="AlphaFoldDB" id="I0IED0"/>
<keyword evidence="8 14" id="KW-1133">Transmembrane helix</keyword>
<dbReference type="InterPro" id="IPR003824">
    <property type="entry name" value="UppP"/>
</dbReference>
<evidence type="ECO:0000256" key="13">
    <source>
        <dbReference type="ARBA" id="ARBA00047594"/>
    </source>
</evidence>
<dbReference type="Proteomes" id="UP000007881">
    <property type="component" value="Chromosome"/>
</dbReference>
<dbReference type="RefSeq" id="WP_014436836.1">
    <property type="nucleotide sequence ID" value="NC_017080.1"/>
</dbReference>
<gene>
    <name evidence="14 15" type="primary">uppP</name>
    <name evidence="15" type="ordered locus">PSMK_14590</name>
</gene>
<dbReference type="GO" id="GO:0050380">
    <property type="term" value="F:undecaprenyl-diphosphatase activity"/>
    <property type="evidence" value="ECO:0007669"/>
    <property type="project" value="UniProtKB-UniRule"/>
</dbReference>
<dbReference type="PANTHER" id="PTHR30622:SF3">
    <property type="entry name" value="UNDECAPRENYL-DIPHOSPHATASE"/>
    <property type="match status" value="1"/>
</dbReference>
<dbReference type="eggNOG" id="COG1968">
    <property type="taxonomic scope" value="Bacteria"/>
</dbReference>
<evidence type="ECO:0000256" key="10">
    <source>
        <dbReference type="ARBA" id="ARBA00023251"/>
    </source>
</evidence>
<dbReference type="EC" id="3.6.1.27" evidence="3 14"/>
<keyword evidence="6 14" id="KW-0812">Transmembrane</keyword>
<feature type="transmembrane region" description="Helical" evidence="14">
    <location>
        <begin position="189"/>
        <end position="209"/>
    </location>
</feature>
<keyword evidence="10 14" id="KW-0046">Antibiotic resistance</keyword>
<evidence type="ECO:0000256" key="5">
    <source>
        <dbReference type="ARBA" id="ARBA00022475"/>
    </source>
</evidence>